<proteinExistence type="predicted"/>
<name>A0A9J5Z2W1_SOLCO</name>
<comment type="caution">
    <text evidence="1">The sequence shown here is derived from an EMBL/GenBank/DDBJ whole genome shotgun (WGS) entry which is preliminary data.</text>
</comment>
<sequence length="73" mass="8323">MVVEICLTVSISMEGSNNNKIWHGGQMDDERNLWLPWSKIEQNVRLVMEKSDLRMTSDAHGDTQTSIPSSYIV</sequence>
<dbReference type="Proteomes" id="UP000824120">
    <property type="component" value="Chromosome 5"/>
</dbReference>
<evidence type="ECO:0000313" key="1">
    <source>
        <dbReference type="EMBL" id="KAG5606296.1"/>
    </source>
</evidence>
<reference evidence="1 2" key="1">
    <citation type="submission" date="2020-09" db="EMBL/GenBank/DDBJ databases">
        <title>De no assembly of potato wild relative species, Solanum commersonii.</title>
        <authorList>
            <person name="Cho K."/>
        </authorList>
    </citation>
    <scope>NUCLEOTIDE SEQUENCE [LARGE SCALE GENOMIC DNA]</scope>
    <source>
        <strain evidence="1">LZ3.2</strain>
        <tissue evidence="1">Leaf</tissue>
    </source>
</reference>
<organism evidence="1 2">
    <name type="scientific">Solanum commersonii</name>
    <name type="common">Commerson's wild potato</name>
    <name type="synonym">Commerson's nightshade</name>
    <dbReference type="NCBI Taxonomy" id="4109"/>
    <lineage>
        <taxon>Eukaryota</taxon>
        <taxon>Viridiplantae</taxon>
        <taxon>Streptophyta</taxon>
        <taxon>Embryophyta</taxon>
        <taxon>Tracheophyta</taxon>
        <taxon>Spermatophyta</taxon>
        <taxon>Magnoliopsida</taxon>
        <taxon>eudicotyledons</taxon>
        <taxon>Gunneridae</taxon>
        <taxon>Pentapetalae</taxon>
        <taxon>asterids</taxon>
        <taxon>lamiids</taxon>
        <taxon>Solanales</taxon>
        <taxon>Solanaceae</taxon>
        <taxon>Solanoideae</taxon>
        <taxon>Solaneae</taxon>
        <taxon>Solanum</taxon>
    </lineage>
</organism>
<dbReference type="AlphaFoldDB" id="A0A9J5Z2W1"/>
<accession>A0A9J5Z2W1</accession>
<gene>
    <name evidence="1" type="ORF">H5410_027788</name>
</gene>
<protein>
    <submittedName>
        <fullName evidence="1">Uncharacterized protein</fullName>
    </submittedName>
</protein>
<dbReference type="EMBL" id="JACXVP010000005">
    <property type="protein sequence ID" value="KAG5606296.1"/>
    <property type="molecule type" value="Genomic_DNA"/>
</dbReference>
<keyword evidence="2" id="KW-1185">Reference proteome</keyword>
<evidence type="ECO:0000313" key="2">
    <source>
        <dbReference type="Proteomes" id="UP000824120"/>
    </source>
</evidence>